<organism evidence="2 3">
    <name type="scientific">Trichomalopsis sarcophagae</name>
    <dbReference type="NCBI Taxonomy" id="543379"/>
    <lineage>
        <taxon>Eukaryota</taxon>
        <taxon>Metazoa</taxon>
        <taxon>Ecdysozoa</taxon>
        <taxon>Arthropoda</taxon>
        <taxon>Hexapoda</taxon>
        <taxon>Insecta</taxon>
        <taxon>Pterygota</taxon>
        <taxon>Neoptera</taxon>
        <taxon>Endopterygota</taxon>
        <taxon>Hymenoptera</taxon>
        <taxon>Apocrita</taxon>
        <taxon>Proctotrupomorpha</taxon>
        <taxon>Chalcidoidea</taxon>
        <taxon>Pteromalidae</taxon>
        <taxon>Pteromalinae</taxon>
        <taxon>Trichomalopsis</taxon>
    </lineage>
</organism>
<feature type="signal peptide" evidence="1">
    <location>
        <begin position="1"/>
        <end position="18"/>
    </location>
</feature>
<dbReference type="AlphaFoldDB" id="A0A232FKX3"/>
<gene>
    <name evidence="2" type="ORF">TSAR_007362</name>
</gene>
<evidence type="ECO:0000256" key="1">
    <source>
        <dbReference type="SAM" id="SignalP"/>
    </source>
</evidence>
<evidence type="ECO:0008006" key="4">
    <source>
        <dbReference type="Google" id="ProtNLM"/>
    </source>
</evidence>
<protein>
    <recommendedName>
        <fullName evidence="4">CUB domain-containing protein</fullName>
    </recommendedName>
</protein>
<keyword evidence="3" id="KW-1185">Reference proteome</keyword>
<comment type="caution">
    <text evidence="2">The sequence shown here is derived from an EMBL/GenBank/DDBJ whole genome shotgun (WGS) entry which is preliminary data.</text>
</comment>
<feature type="chain" id="PRO_5012036934" description="CUB domain-containing protein" evidence="1">
    <location>
        <begin position="19"/>
        <end position="185"/>
    </location>
</feature>
<accession>A0A232FKX3</accession>
<reference evidence="2 3" key="1">
    <citation type="journal article" date="2017" name="Curr. Biol.">
        <title>The Evolution of Venom by Co-option of Single-Copy Genes.</title>
        <authorList>
            <person name="Martinson E.O."/>
            <person name="Mrinalini"/>
            <person name="Kelkar Y.D."/>
            <person name="Chang C.H."/>
            <person name="Werren J.H."/>
        </authorList>
    </citation>
    <scope>NUCLEOTIDE SEQUENCE [LARGE SCALE GENOMIC DNA]</scope>
    <source>
        <strain evidence="2 3">Alberta</strain>
        <tissue evidence="2">Whole body</tissue>
    </source>
</reference>
<proteinExistence type="predicted"/>
<sequence length="185" mass="21199">MYSKLFCIVLLCVSSSFASDEPKIYEKSIFVQNKEALREHPELYRTAGAVQQRGKSTYNKFHTWISLSPDVGAIDEELYFHSSRKCTYTIEAPSEGQRIIVLHVVNHIASTEDFQNVPESSLYDPNLRYDIYDGTEKTESNRLYKLGDQYLNNAVSRGRYLTIDLNFEKSGKYIGQSIGTRFGLL</sequence>
<evidence type="ECO:0000313" key="2">
    <source>
        <dbReference type="EMBL" id="OXU30997.1"/>
    </source>
</evidence>
<dbReference type="Proteomes" id="UP000215335">
    <property type="component" value="Unassembled WGS sequence"/>
</dbReference>
<keyword evidence="1" id="KW-0732">Signal</keyword>
<name>A0A232FKX3_9HYME</name>
<dbReference type="EMBL" id="NNAY01000099">
    <property type="protein sequence ID" value="OXU30997.1"/>
    <property type="molecule type" value="Genomic_DNA"/>
</dbReference>
<evidence type="ECO:0000313" key="3">
    <source>
        <dbReference type="Proteomes" id="UP000215335"/>
    </source>
</evidence>